<keyword evidence="4" id="KW-1185">Reference proteome</keyword>
<keyword evidence="1" id="KW-0067">ATP-binding</keyword>
<dbReference type="GO" id="GO:0046872">
    <property type="term" value="F:metal ion binding"/>
    <property type="evidence" value="ECO:0007669"/>
    <property type="project" value="InterPro"/>
</dbReference>
<dbReference type="OrthoDB" id="3373978at2"/>
<protein>
    <recommendedName>
        <fullName evidence="2">ATP-grasp domain-containing protein</fullName>
    </recommendedName>
</protein>
<dbReference type="InterPro" id="IPR053191">
    <property type="entry name" value="DcsG_Biosynth_Enzyme"/>
</dbReference>
<dbReference type="InterPro" id="IPR011761">
    <property type="entry name" value="ATP-grasp"/>
</dbReference>
<dbReference type="Gene3D" id="3.30.1490.20">
    <property type="entry name" value="ATP-grasp fold, A domain"/>
    <property type="match status" value="1"/>
</dbReference>
<dbReference type="InterPro" id="IPR013815">
    <property type="entry name" value="ATP_grasp_subdomain_1"/>
</dbReference>
<dbReference type="Proteomes" id="UP000281708">
    <property type="component" value="Unassembled WGS sequence"/>
</dbReference>
<dbReference type="InterPro" id="IPR004218">
    <property type="entry name" value="GSHS_ATP-bd"/>
</dbReference>
<reference evidence="3 4" key="1">
    <citation type="submission" date="2018-10" db="EMBL/GenBank/DDBJ databases">
        <title>Marmoricola sp. 4Q3S-7 whole genome shotgun sequence.</title>
        <authorList>
            <person name="Li F."/>
        </authorList>
    </citation>
    <scope>NUCLEOTIDE SEQUENCE [LARGE SCALE GENOMIC DNA]</scope>
    <source>
        <strain evidence="3 4">4Q3S-7</strain>
    </source>
</reference>
<accession>A0A3L8NY62</accession>
<evidence type="ECO:0000313" key="4">
    <source>
        <dbReference type="Proteomes" id="UP000281708"/>
    </source>
</evidence>
<dbReference type="RefSeq" id="WP_121807073.1">
    <property type="nucleotide sequence ID" value="NZ_RDBE01000010.1"/>
</dbReference>
<dbReference type="GO" id="GO:0005524">
    <property type="term" value="F:ATP binding"/>
    <property type="evidence" value="ECO:0007669"/>
    <property type="project" value="UniProtKB-UniRule"/>
</dbReference>
<evidence type="ECO:0000256" key="1">
    <source>
        <dbReference type="PROSITE-ProRule" id="PRU00409"/>
    </source>
</evidence>
<sequence length="279" mass="29295">MPSVLLATCTNLPHGEPGGDLLLSAFADAGATARWAAWDDPDVDWRAADVVAARATWDYEQRRAEFLAWAGSVGPRLLHGADVFAWNTDKRYLLELADAAVPVVPTVVAETSDQLGRAVAQWGTAVVKPAVGAGGRGVEVITAADAARGHGAGEGPWIVQPLLESVRVEGERSVYVLGGEAGAQLLKHPAGEEIRVHETYGGRTEVADPDVEAADLAVRTVAAAQQLLGVRLSYARVDQLRLPDGSLAVGELEVTEPGLYLERAPQNAARFVAAALAAS</sequence>
<dbReference type="PANTHER" id="PTHR39217">
    <property type="match status" value="1"/>
</dbReference>
<proteinExistence type="predicted"/>
<keyword evidence="1" id="KW-0547">Nucleotide-binding</keyword>
<dbReference type="Pfam" id="PF02955">
    <property type="entry name" value="GSH-S_ATP"/>
    <property type="match status" value="1"/>
</dbReference>
<comment type="caution">
    <text evidence="3">The sequence shown here is derived from an EMBL/GenBank/DDBJ whole genome shotgun (WGS) entry which is preliminary data.</text>
</comment>
<organism evidence="3 4">
    <name type="scientific">Nocardioides mangrovicus</name>
    <dbReference type="NCBI Taxonomy" id="2478913"/>
    <lineage>
        <taxon>Bacteria</taxon>
        <taxon>Bacillati</taxon>
        <taxon>Actinomycetota</taxon>
        <taxon>Actinomycetes</taxon>
        <taxon>Propionibacteriales</taxon>
        <taxon>Nocardioidaceae</taxon>
        <taxon>Nocardioides</taxon>
    </lineage>
</organism>
<dbReference type="PROSITE" id="PS50975">
    <property type="entry name" value="ATP_GRASP"/>
    <property type="match status" value="1"/>
</dbReference>
<dbReference type="PANTHER" id="PTHR39217:SF1">
    <property type="entry name" value="GLUTATHIONE SYNTHETASE"/>
    <property type="match status" value="1"/>
</dbReference>
<gene>
    <name evidence="3" type="ORF">D9V37_15450</name>
</gene>
<dbReference type="GO" id="GO:0004363">
    <property type="term" value="F:glutathione synthase activity"/>
    <property type="evidence" value="ECO:0007669"/>
    <property type="project" value="InterPro"/>
</dbReference>
<dbReference type="SUPFAM" id="SSF56059">
    <property type="entry name" value="Glutathione synthetase ATP-binding domain-like"/>
    <property type="match status" value="1"/>
</dbReference>
<name>A0A3L8NY62_9ACTN</name>
<dbReference type="EMBL" id="RDBE01000010">
    <property type="protein sequence ID" value="RLV47567.1"/>
    <property type="molecule type" value="Genomic_DNA"/>
</dbReference>
<evidence type="ECO:0000259" key="2">
    <source>
        <dbReference type="PROSITE" id="PS50975"/>
    </source>
</evidence>
<dbReference type="AlphaFoldDB" id="A0A3L8NY62"/>
<evidence type="ECO:0000313" key="3">
    <source>
        <dbReference type="EMBL" id="RLV47567.1"/>
    </source>
</evidence>
<feature type="domain" description="ATP-grasp" evidence="2">
    <location>
        <begin position="93"/>
        <end position="278"/>
    </location>
</feature>